<keyword evidence="2" id="KW-1185">Reference proteome</keyword>
<protein>
    <submittedName>
        <fullName evidence="1">Uncharacterized protein</fullName>
    </submittedName>
</protein>
<accession>A0ABV2A7P9</accession>
<proteinExistence type="predicted"/>
<dbReference type="EMBL" id="JBEPIJ010000004">
    <property type="protein sequence ID" value="MES0873278.1"/>
    <property type="molecule type" value="Genomic_DNA"/>
</dbReference>
<dbReference type="RefSeq" id="WP_352887827.1">
    <property type="nucleotide sequence ID" value="NZ_JBEPIJ010000004.1"/>
</dbReference>
<dbReference type="Proteomes" id="UP001465331">
    <property type="component" value="Unassembled WGS sequence"/>
</dbReference>
<evidence type="ECO:0000313" key="1">
    <source>
        <dbReference type="EMBL" id="MES0873278.1"/>
    </source>
</evidence>
<gene>
    <name evidence="1" type="ORF">ABSH63_04525</name>
</gene>
<organism evidence="1 2">
    <name type="scientific">Sinimarinibacterium thermocellulolyticum</name>
    <dbReference type="NCBI Taxonomy" id="3170016"/>
    <lineage>
        <taxon>Bacteria</taxon>
        <taxon>Pseudomonadati</taxon>
        <taxon>Pseudomonadota</taxon>
        <taxon>Gammaproteobacteria</taxon>
        <taxon>Nevskiales</taxon>
        <taxon>Nevskiaceae</taxon>
        <taxon>Sinimarinibacterium</taxon>
    </lineage>
</organism>
<comment type="caution">
    <text evidence="1">The sequence shown here is derived from an EMBL/GenBank/DDBJ whole genome shotgun (WGS) entry which is preliminary data.</text>
</comment>
<sequence>MSTRSTHPGNIFARERDNIASLKAVYPHQFPEPSWAYSWPDGWHRLVTDACAALDRLAPDGRWLQIKEKFGGLRLYYHGGPLRFDVHTPKGVISGSLDPDGGPVAPTDLNRLIHQLEEDSGLTCARCGGAHGVGRAINLTGWWITACETCEPLIRAHRALPHGE</sequence>
<reference evidence="1 2" key="1">
    <citation type="submission" date="2024-06" db="EMBL/GenBank/DDBJ databases">
        <authorList>
            <person name="Li Z."/>
            <person name="Jiang Y."/>
        </authorList>
    </citation>
    <scope>NUCLEOTIDE SEQUENCE [LARGE SCALE GENOMIC DNA]</scope>
    <source>
        <strain evidence="1 2">HSW-8</strain>
    </source>
</reference>
<evidence type="ECO:0000313" key="2">
    <source>
        <dbReference type="Proteomes" id="UP001465331"/>
    </source>
</evidence>
<name>A0ABV2A7P9_9GAMM</name>